<dbReference type="NCBIfam" id="TIGR00758">
    <property type="entry name" value="UDG_fam4"/>
    <property type="match status" value="1"/>
</dbReference>
<keyword evidence="7" id="KW-0227">DNA damage</keyword>
<keyword evidence="5" id="KW-0004">4Fe-4S</keyword>
<evidence type="ECO:0000259" key="13">
    <source>
        <dbReference type="SMART" id="SM00986"/>
    </source>
</evidence>
<dbReference type="EMBL" id="CP098242">
    <property type="protein sequence ID" value="WAW10278.1"/>
    <property type="molecule type" value="Genomic_DNA"/>
</dbReference>
<feature type="domain" description="Uracil-DNA glycosylase-like" evidence="13">
    <location>
        <begin position="109"/>
        <end position="266"/>
    </location>
</feature>
<gene>
    <name evidence="14" type="ORF">NB640_01010</name>
</gene>
<evidence type="ECO:0000256" key="10">
    <source>
        <dbReference type="ARBA" id="ARBA00023014"/>
    </source>
</evidence>
<dbReference type="InterPro" id="IPR036895">
    <property type="entry name" value="Uracil-DNA_glycosylase-like_sf"/>
</dbReference>
<dbReference type="InterPro" id="IPR005273">
    <property type="entry name" value="Ura-DNA_glyco_family4"/>
</dbReference>
<evidence type="ECO:0000256" key="11">
    <source>
        <dbReference type="ARBA" id="ARBA00023204"/>
    </source>
</evidence>
<evidence type="ECO:0000256" key="1">
    <source>
        <dbReference type="ARBA" id="ARBA00001400"/>
    </source>
</evidence>
<keyword evidence="10" id="KW-0411">Iron-sulfur</keyword>
<dbReference type="InterPro" id="IPR051536">
    <property type="entry name" value="UDG_Type-4/5"/>
</dbReference>
<dbReference type="InterPro" id="IPR005122">
    <property type="entry name" value="Uracil-DNA_glycosylase-like"/>
</dbReference>
<dbReference type="GO" id="GO:0006281">
    <property type="term" value="P:DNA repair"/>
    <property type="evidence" value="ECO:0007669"/>
    <property type="project" value="UniProtKB-KW"/>
</dbReference>
<protein>
    <recommendedName>
        <fullName evidence="4">Type-4 uracil-DNA glycosylase</fullName>
        <ecNumber evidence="3">3.2.2.27</ecNumber>
    </recommendedName>
</protein>
<evidence type="ECO:0000256" key="7">
    <source>
        <dbReference type="ARBA" id="ARBA00022763"/>
    </source>
</evidence>
<dbReference type="EC" id="3.2.2.27" evidence="3"/>
<evidence type="ECO:0000256" key="8">
    <source>
        <dbReference type="ARBA" id="ARBA00022801"/>
    </source>
</evidence>
<keyword evidence="8" id="KW-0378">Hydrolase</keyword>
<evidence type="ECO:0000256" key="5">
    <source>
        <dbReference type="ARBA" id="ARBA00022485"/>
    </source>
</evidence>
<keyword evidence="9" id="KW-0408">Iron</keyword>
<accession>A0A9E9LZW4</accession>
<keyword evidence="15" id="KW-1185">Reference proteome</keyword>
<dbReference type="GO" id="GO:0051539">
    <property type="term" value="F:4 iron, 4 sulfur cluster binding"/>
    <property type="evidence" value="ECO:0007669"/>
    <property type="project" value="UniProtKB-KW"/>
</dbReference>
<comment type="catalytic activity">
    <reaction evidence="1">
        <text>Hydrolyzes single-stranded DNA or mismatched double-stranded DNA and polynucleotides, releasing free uracil.</text>
        <dbReference type="EC" id="3.2.2.27"/>
    </reaction>
</comment>
<evidence type="ECO:0000256" key="12">
    <source>
        <dbReference type="SAM" id="MobiDB-lite"/>
    </source>
</evidence>
<dbReference type="PANTHER" id="PTHR33693">
    <property type="entry name" value="TYPE-5 URACIL-DNA GLYCOSYLASE"/>
    <property type="match status" value="1"/>
</dbReference>
<evidence type="ECO:0000256" key="6">
    <source>
        <dbReference type="ARBA" id="ARBA00022723"/>
    </source>
</evidence>
<dbReference type="Gene3D" id="3.40.470.10">
    <property type="entry name" value="Uracil-DNA glycosylase-like domain"/>
    <property type="match status" value="1"/>
</dbReference>
<dbReference type="AlphaFoldDB" id="A0A9E9LZW4"/>
<comment type="similarity">
    <text evidence="2">Belongs to the uracil-DNA glycosylase (UDG) superfamily. Type 4 (UDGa) family.</text>
</comment>
<keyword evidence="11" id="KW-0234">DNA repair</keyword>
<organism evidence="14 15">
    <name type="scientific">Oxalobacter vibrioformis</name>
    <dbReference type="NCBI Taxonomy" id="933080"/>
    <lineage>
        <taxon>Bacteria</taxon>
        <taxon>Pseudomonadati</taxon>
        <taxon>Pseudomonadota</taxon>
        <taxon>Betaproteobacteria</taxon>
        <taxon>Burkholderiales</taxon>
        <taxon>Oxalobacteraceae</taxon>
        <taxon>Oxalobacter</taxon>
    </lineage>
</organism>
<dbReference type="PANTHER" id="PTHR33693:SF1">
    <property type="entry name" value="TYPE-4 URACIL-DNA GLYCOSYLASE"/>
    <property type="match status" value="1"/>
</dbReference>
<dbReference type="RefSeq" id="WP_269309286.1">
    <property type="nucleotide sequence ID" value="NZ_CP098242.1"/>
</dbReference>
<evidence type="ECO:0000256" key="2">
    <source>
        <dbReference type="ARBA" id="ARBA00006521"/>
    </source>
</evidence>
<evidence type="ECO:0000313" key="15">
    <source>
        <dbReference type="Proteomes" id="UP001156215"/>
    </source>
</evidence>
<evidence type="ECO:0000256" key="3">
    <source>
        <dbReference type="ARBA" id="ARBA00012030"/>
    </source>
</evidence>
<feature type="region of interest" description="Disordered" evidence="12">
    <location>
        <begin position="25"/>
        <end position="68"/>
    </location>
</feature>
<dbReference type="GO" id="GO:0046872">
    <property type="term" value="F:metal ion binding"/>
    <property type="evidence" value="ECO:0007669"/>
    <property type="project" value="UniProtKB-KW"/>
</dbReference>
<evidence type="ECO:0000256" key="9">
    <source>
        <dbReference type="ARBA" id="ARBA00023004"/>
    </source>
</evidence>
<proteinExistence type="inferred from homology"/>
<sequence length="276" mass="29967">MSSLKSRARILEEMGIGPEWQLRGRAAAPESVPETVTVTLDEPSPVSRAETAPDPLAGPEPGSDAWLAPTYPSEILPEPQDIASWEALVETIRGCTRCTLCETRTNTVPGVGDTSAEWLFIGEGPGYHEDQQGEPFVGRSGMLLDNMMAALGIKRGSNAYIANIVKCRASDERKKDRPPTEEEAAMCMPYLQWQIANIRPKVIIALGKTAAVGLLNTDRDITMAAMRGKVHRLPVAGSEVPLIVTYHPAYLLRTPMAKKQAWADLCLAMETIDTAG</sequence>
<dbReference type="SMART" id="SM00987">
    <property type="entry name" value="UreE_C"/>
    <property type="match status" value="1"/>
</dbReference>
<dbReference type="GO" id="GO:0004844">
    <property type="term" value="F:uracil DNA N-glycosylase activity"/>
    <property type="evidence" value="ECO:0007669"/>
    <property type="project" value="UniProtKB-EC"/>
</dbReference>
<dbReference type="SUPFAM" id="SSF52141">
    <property type="entry name" value="Uracil-DNA glycosylase-like"/>
    <property type="match status" value="1"/>
</dbReference>
<evidence type="ECO:0000256" key="4">
    <source>
        <dbReference type="ARBA" id="ARBA00019403"/>
    </source>
</evidence>
<evidence type="ECO:0000313" key="14">
    <source>
        <dbReference type="EMBL" id="WAW10278.1"/>
    </source>
</evidence>
<reference evidence="14" key="1">
    <citation type="journal article" date="2022" name="Front. Microbiol.">
        <title>New perspectives on an old grouping: The genomic and phenotypic variability of Oxalobacter formigenes and the implications for calcium oxalate stone prevention.</title>
        <authorList>
            <person name="Chmiel J.A."/>
            <person name="Carr C."/>
            <person name="Stuivenberg G.A."/>
            <person name="Venema R."/>
            <person name="Chanyi R.M."/>
            <person name="Al K.F."/>
            <person name="Giguere D."/>
            <person name="Say H."/>
            <person name="Akouris P.P."/>
            <person name="Dominguez Romero S.A."/>
            <person name="Kwong A."/>
            <person name="Tai V."/>
            <person name="Koval S.F."/>
            <person name="Razvi H."/>
            <person name="Bjazevic J."/>
            <person name="Burton J.P."/>
        </authorList>
    </citation>
    <scope>NUCLEOTIDE SEQUENCE</scope>
    <source>
        <strain evidence="14">WoOx3</strain>
    </source>
</reference>
<keyword evidence="6" id="KW-0479">Metal-binding</keyword>
<name>A0A9E9LZW4_9BURK</name>
<dbReference type="Proteomes" id="UP001156215">
    <property type="component" value="Chromosome"/>
</dbReference>
<dbReference type="KEGG" id="ovb:NB640_01010"/>
<dbReference type="Pfam" id="PF03167">
    <property type="entry name" value="UDG"/>
    <property type="match status" value="1"/>
</dbReference>
<dbReference type="CDD" id="cd10030">
    <property type="entry name" value="UDG-F4_TTUDGA_SPO1dp_like"/>
    <property type="match status" value="1"/>
</dbReference>
<dbReference type="SMART" id="SM00986">
    <property type="entry name" value="UDG"/>
    <property type="match status" value="1"/>
</dbReference>